<evidence type="ECO:0000256" key="7">
    <source>
        <dbReference type="PROSITE-ProRule" id="PRU00175"/>
    </source>
</evidence>
<keyword evidence="5" id="KW-0862">Zinc</keyword>
<sequence length="552" mass="59065">MDMAEDCVTRVCALAIATTACVGFPGALVYAIVRTAAARRFGTTAAFSVVLVFWVTVSAAYYPRVCADVVRGSALMRRVRGQRARPRRPCGSALLPRSAVAERQGGGGGTTTLPQEPPPPVRIVADADGTLAAPYKRQRNGALVPLFVTRGQEEGRDGGMTAVPQEIPAARGGERVVVANDDTLLAYERRAARAPRAHDETSRRCAVCLRDVEKGEVATWLPTCLHVFHQHCIDQWLHLHGHPTCPICRSDAFVAPPLPHQGGHGGMTARPLVPPPPPPPPPVRGGARVVAATLASYERQRSGASLVPPPFVARGRHEDHRGLTALPREPPAARVVAADVIPASSSYERRQPDDGETSERCAVCLCDVEKQGETCPICRSDAFVAPPLPHQGGHGGMTARPLVPPPPPPPPPPPVRGGARVVAATLASYERQRSGASLVPPPFVARGRHEDHRGLTALPREPPAARVVAADVIPASSSYERRQPDDGETSERCAVCLCDVEKQGETATWLPACLHVFHQHCIDQWLHLHGHSTCPICRSDAFVTAPPPEQTV</sequence>
<comment type="catalytic activity">
    <reaction evidence="1">
        <text>S-ubiquitinyl-[E2 ubiquitin-conjugating enzyme]-L-cysteine + [acceptor protein]-L-lysine = [E2 ubiquitin-conjugating enzyme]-L-cysteine + N(6)-ubiquitinyl-[acceptor protein]-L-lysine.</text>
        <dbReference type="EC" id="2.3.2.27"/>
    </reaction>
</comment>
<keyword evidence="9" id="KW-0472">Membrane</keyword>
<dbReference type="InterPro" id="IPR001841">
    <property type="entry name" value="Znf_RING"/>
</dbReference>
<keyword evidence="12" id="KW-1185">Reference proteome</keyword>
<protein>
    <recommendedName>
        <fullName evidence="2">RING-type E3 ubiquitin transferase</fullName>
        <ecNumber evidence="2">2.3.2.27</ecNumber>
    </recommendedName>
</protein>
<feature type="transmembrane region" description="Helical" evidence="9">
    <location>
        <begin position="12"/>
        <end position="33"/>
    </location>
</feature>
<evidence type="ECO:0000313" key="12">
    <source>
        <dbReference type="Proteomes" id="UP000275267"/>
    </source>
</evidence>
<keyword evidence="9" id="KW-1133">Transmembrane helix</keyword>
<proteinExistence type="inferred from homology"/>
<evidence type="ECO:0000256" key="2">
    <source>
        <dbReference type="ARBA" id="ARBA00012483"/>
    </source>
</evidence>
<evidence type="ECO:0000313" key="11">
    <source>
        <dbReference type="EMBL" id="RLN06941.1"/>
    </source>
</evidence>
<evidence type="ECO:0000256" key="8">
    <source>
        <dbReference type="SAM" id="MobiDB-lite"/>
    </source>
</evidence>
<dbReference type="EMBL" id="PQIB02000007">
    <property type="protein sequence ID" value="RLN06941.1"/>
    <property type="molecule type" value="Genomic_DNA"/>
</dbReference>
<evidence type="ECO:0000256" key="3">
    <source>
        <dbReference type="ARBA" id="ARBA00022723"/>
    </source>
</evidence>
<dbReference type="STRING" id="4540.A0A3L6RM83"/>
<comment type="similarity">
    <text evidence="6">Belongs to the RING-type zinc finger family. ATL subfamily.</text>
</comment>
<dbReference type="GO" id="GO:0061630">
    <property type="term" value="F:ubiquitin protein ligase activity"/>
    <property type="evidence" value="ECO:0007669"/>
    <property type="project" value="UniProtKB-EC"/>
</dbReference>
<dbReference type="AlphaFoldDB" id="A0A3L6RM83"/>
<organism evidence="11 12">
    <name type="scientific">Panicum miliaceum</name>
    <name type="common">Proso millet</name>
    <name type="synonym">Broomcorn millet</name>
    <dbReference type="NCBI Taxonomy" id="4540"/>
    <lineage>
        <taxon>Eukaryota</taxon>
        <taxon>Viridiplantae</taxon>
        <taxon>Streptophyta</taxon>
        <taxon>Embryophyta</taxon>
        <taxon>Tracheophyta</taxon>
        <taxon>Spermatophyta</taxon>
        <taxon>Magnoliopsida</taxon>
        <taxon>Liliopsida</taxon>
        <taxon>Poales</taxon>
        <taxon>Poaceae</taxon>
        <taxon>PACMAD clade</taxon>
        <taxon>Panicoideae</taxon>
        <taxon>Panicodae</taxon>
        <taxon>Paniceae</taxon>
        <taxon>Panicinae</taxon>
        <taxon>Panicum</taxon>
        <taxon>Panicum sect. Panicum</taxon>
    </lineage>
</organism>
<comment type="caution">
    <text evidence="11">The sequence shown here is derived from an EMBL/GenBank/DDBJ whole genome shotgun (WGS) entry which is preliminary data.</text>
</comment>
<keyword evidence="9" id="KW-0812">Transmembrane</keyword>
<dbReference type="Pfam" id="PF13639">
    <property type="entry name" value="zf-RING_2"/>
    <property type="match status" value="2"/>
</dbReference>
<dbReference type="EC" id="2.3.2.27" evidence="2"/>
<name>A0A3L6RM83_PANMI</name>
<evidence type="ECO:0000256" key="9">
    <source>
        <dbReference type="SAM" id="Phobius"/>
    </source>
</evidence>
<dbReference type="GO" id="GO:0008270">
    <property type="term" value="F:zinc ion binding"/>
    <property type="evidence" value="ECO:0007669"/>
    <property type="project" value="UniProtKB-KW"/>
</dbReference>
<gene>
    <name evidence="11" type="ORF">C2845_PM11G01830</name>
</gene>
<dbReference type="SUPFAM" id="SSF57850">
    <property type="entry name" value="RING/U-box"/>
    <property type="match status" value="2"/>
</dbReference>
<dbReference type="PANTHER" id="PTHR14155">
    <property type="entry name" value="RING FINGER DOMAIN-CONTAINING"/>
    <property type="match status" value="1"/>
</dbReference>
<dbReference type="InterPro" id="IPR053238">
    <property type="entry name" value="RING-H2_zinc_finger"/>
</dbReference>
<dbReference type="OrthoDB" id="1681166at2759"/>
<evidence type="ECO:0000259" key="10">
    <source>
        <dbReference type="PROSITE" id="PS50089"/>
    </source>
</evidence>
<dbReference type="Gene3D" id="3.30.40.10">
    <property type="entry name" value="Zinc/RING finger domain, C3HC4 (zinc finger)"/>
    <property type="match status" value="2"/>
</dbReference>
<dbReference type="PROSITE" id="PS50089">
    <property type="entry name" value="ZF_RING_2"/>
    <property type="match status" value="2"/>
</dbReference>
<dbReference type="PANTHER" id="PTHR14155:SF485">
    <property type="entry name" value="E3 UBIQUITIN-PROTEIN LIGASE ATL41"/>
    <property type="match status" value="1"/>
</dbReference>
<feature type="domain" description="RING-type" evidence="10">
    <location>
        <begin position="493"/>
        <end position="538"/>
    </location>
</feature>
<feature type="region of interest" description="Disordered" evidence="8">
    <location>
        <begin position="100"/>
        <end position="121"/>
    </location>
</feature>
<keyword evidence="3" id="KW-0479">Metal-binding</keyword>
<feature type="transmembrane region" description="Helical" evidence="9">
    <location>
        <begin position="45"/>
        <end position="62"/>
    </location>
</feature>
<dbReference type="SMART" id="SM00184">
    <property type="entry name" value="RING"/>
    <property type="match status" value="2"/>
</dbReference>
<accession>A0A3L6RM83</accession>
<evidence type="ECO:0000256" key="4">
    <source>
        <dbReference type="ARBA" id="ARBA00022771"/>
    </source>
</evidence>
<dbReference type="Proteomes" id="UP000275267">
    <property type="component" value="Unassembled WGS sequence"/>
</dbReference>
<reference evidence="12" key="1">
    <citation type="journal article" date="2019" name="Nat. Commun.">
        <title>The genome of broomcorn millet.</title>
        <authorList>
            <person name="Zou C."/>
            <person name="Miki D."/>
            <person name="Li D."/>
            <person name="Tang Q."/>
            <person name="Xiao L."/>
            <person name="Rajput S."/>
            <person name="Deng P."/>
            <person name="Jia W."/>
            <person name="Huang R."/>
            <person name="Zhang M."/>
            <person name="Sun Y."/>
            <person name="Hu J."/>
            <person name="Fu X."/>
            <person name="Schnable P.S."/>
            <person name="Li F."/>
            <person name="Zhang H."/>
            <person name="Feng B."/>
            <person name="Zhu X."/>
            <person name="Liu R."/>
            <person name="Schnable J.C."/>
            <person name="Zhu J.-K."/>
            <person name="Zhang H."/>
        </authorList>
    </citation>
    <scope>NUCLEOTIDE SEQUENCE [LARGE SCALE GENOMIC DNA]</scope>
</reference>
<dbReference type="InterPro" id="IPR013083">
    <property type="entry name" value="Znf_RING/FYVE/PHD"/>
</dbReference>
<keyword evidence="4 7" id="KW-0863">Zinc-finger</keyword>
<evidence type="ECO:0000256" key="6">
    <source>
        <dbReference type="ARBA" id="ARBA00024209"/>
    </source>
</evidence>
<evidence type="ECO:0000256" key="5">
    <source>
        <dbReference type="ARBA" id="ARBA00022833"/>
    </source>
</evidence>
<evidence type="ECO:0000256" key="1">
    <source>
        <dbReference type="ARBA" id="ARBA00000900"/>
    </source>
</evidence>
<feature type="domain" description="RING-type" evidence="10">
    <location>
        <begin position="205"/>
        <end position="249"/>
    </location>
</feature>